<proteinExistence type="predicted"/>
<gene>
    <name evidence="1" type="ORF">RSOLAG22IIIB_12567</name>
</gene>
<protein>
    <submittedName>
        <fullName evidence="1">Uncharacterized protein</fullName>
    </submittedName>
</protein>
<keyword evidence="2" id="KW-1185">Reference proteome</keyword>
<evidence type="ECO:0000313" key="2">
    <source>
        <dbReference type="Proteomes" id="UP000044841"/>
    </source>
</evidence>
<dbReference type="InterPro" id="IPR012337">
    <property type="entry name" value="RNaseH-like_sf"/>
</dbReference>
<dbReference type="SUPFAM" id="SSF53098">
    <property type="entry name" value="Ribonuclease H-like"/>
    <property type="match status" value="1"/>
</dbReference>
<dbReference type="Proteomes" id="UP000044841">
    <property type="component" value="Unassembled WGS sequence"/>
</dbReference>
<dbReference type="AlphaFoldDB" id="A0A0K6GEW4"/>
<dbReference type="EMBL" id="CYGV01001780">
    <property type="protein sequence ID" value="CUA77147.1"/>
    <property type="molecule type" value="Genomic_DNA"/>
</dbReference>
<sequence length="187" mass="21368">MGCDMPVQWSPARNMLRWYLELYPTIVEYAFRAHQERRIPILSHTQYEVLQDIVAILEVAHSAQELLSAEKTSTLALAFPVYQMVINAWDKCNLSIPEFSHAMEYIIHKTGNYVSRDRDAPVHTLAMATNPAFKLHWICAHCTYKQAQEAELILKCEMLSMHWILGSSSSRSREANGSATNATQAQR</sequence>
<evidence type="ECO:0000313" key="1">
    <source>
        <dbReference type="EMBL" id="CUA77147.1"/>
    </source>
</evidence>
<name>A0A0K6GEW4_9AGAM</name>
<organism evidence="1 2">
    <name type="scientific">Rhizoctonia solani</name>
    <dbReference type="NCBI Taxonomy" id="456999"/>
    <lineage>
        <taxon>Eukaryota</taxon>
        <taxon>Fungi</taxon>
        <taxon>Dikarya</taxon>
        <taxon>Basidiomycota</taxon>
        <taxon>Agaricomycotina</taxon>
        <taxon>Agaricomycetes</taxon>
        <taxon>Cantharellales</taxon>
        <taxon>Ceratobasidiaceae</taxon>
        <taxon>Rhizoctonia</taxon>
    </lineage>
</organism>
<accession>A0A0K6GEW4</accession>
<reference evidence="1 2" key="1">
    <citation type="submission" date="2015-07" db="EMBL/GenBank/DDBJ databases">
        <authorList>
            <person name="Noorani M."/>
        </authorList>
    </citation>
    <scope>NUCLEOTIDE SEQUENCE [LARGE SCALE GENOMIC DNA]</scope>
    <source>
        <strain evidence="1">BBA 69670</strain>
    </source>
</reference>